<dbReference type="InterPro" id="IPR015424">
    <property type="entry name" value="PyrdxlP-dep_Trfase"/>
</dbReference>
<evidence type="ECO:0000259" key="7">
    <source>
        <dbReference type="Pfam" id="PF00155"/>
    </source>
</evidence>
<dbReference type="InterPro" id="IPR015421">
    <property type="entry name" value="PyrdxlP-dep_Trfase_major"/>
</dbReference>
<evidence type="ECO:0000256" key="5">
    <source>
        <dbReference type="ARBA" id="ARBA00022898"/>
    </source>
</evidence>
<organism evidence="8 9">
    <name type="scientific">Methylophaga muralis</name>
    <dbReference type="NCBI Taxonomy" id="291169"/>
    <lineage>
        <taxon>Bacteria</taxon>
        <taxon>Pseudomonadati</taxon>
        <taxon>Pseudomonadota</taxon>
        <taxon>Gammaproteobacteria</taxon>
        <taxon>Thiotrichales</taxon>
        <taxon>Piscirickettsiaceae</taxon>
        <taxon>Methylophaga</taxon>
    </lineage>
</organism>
<dbReference type="CDD" id="cd00609">
    <property type="entry name" value="AAT_like"/>
    <property type="match status" value="1"/>
</dbReference>
<dbReference type="Gene3D" id="3.40.640.10">
    <property type="entry name" value="Type I PLP-dependent aspartate aminotransferase-like (Major domain)"/>
    <property type="match status" value="1"/>
</dbReference>
<dbReference type="AlphaFoldDB" id="A0A1E3GS72"/>
<name>A0A1E3GS72_9GAMM</name>
<dbReference type="GO" id="GO:0030170">
    <property type="term" value="F:pyridoxal phosphate binding"/>
    <property type="evidence" value="ECO:0007669"/>
    <property type="project" value="InterPro"/>
</dbReference>
<dbReference type="InterPro" id="IPR004838">
    <property type="entry name" value="NHTrfase_class1_PyrdxlP-BS"/>
</dbReference>
<accession>A0A1E3GS72</accession>
<keyword evidence="5" id="KW-0663">Pyridoxal phosphate</keyword>
<dbReference type="NCBIfam" id="NF005601">
    <property type="entry name" value="PRK07337.1"/>
    <property type="match status" value="1"/>
</dbReference>
<evidence type="ECO:0000256" key="2">
    <source>
        <dbReference type="ARBA" id="ARBA00007441"/>
    </source>
</evidence>
<dbReference type="SUPFAM" id="SSF53383">
    <property type="entry name" value="PLP-dependent transferases"/>
    <property type="match status" value="1"/>
</dbReference>
<dbReference type="GO" id="GO:0008483">
    <property type="term" value="F:transaminase activity"/>
    <property type="evidence" value="ECO:0007669"/>
    <property type="project" value="UniProtKB-KW"/>
</dbReference>
<dbReference type="PATRIC" id="fig|291169.3.peg.1486"/>
<comment type="similarity">
    <text evidence="2 6">Belongs to the class-I pyridoxal-phosphate-dependent aminotransferase family.</text>
</comment>
<sequence>MPKQINITQRALDIKPFQVMDILSQGKVLQAQGRDIIHLEIGEPDFQTPQPIIDAAIASLKNGDTFYTPSLGLMALREKIAGWYQQQYGLAISPRRIVITPGASGALLLVMGALLEAGKHLLMTDPGYPCNRHFARFVEASAVSVPVGADTAYQLSPEHIEKYWNQDTQIALVATPSNPTGTIIDKDGLKALSEAVNAKRGLLVVDEIYHGLNYDGVHLPSILEVDDEAIVINSFSKFFGMTGWRLGWLVVPESLEPVMDRLAQNLFLAAPTTAQHAALTAFEQESLAILEQRRQAFEKRRDILLPALQSLGFSIPVKPQGAFYIYADCSKLLNDKIPNGMALSKYLLSEAGVAITPGNDFGLHLADQHVRFAYTTDEARLIQAVERIHAALNKL</sequence>
<reference evidence="8 9" key="1">
    <citation type="submission" date="2016-07" db="EMBL/GenBank/DDBJ databases">
        <title>Draft Genome Sequence of Methylophaga muralis Bur 1.</title>
        <authorList>
            <person name="Vasilenko O.V."/>
            <person name="Doronina N.V."/>
            <person name="Shmareva M.N."/>
            <person name="Tarlachkov S.V."/>
            <person name="Mustakhimov I."/>
            <person name="Trotsenko Y.A."/>
        </authorList>
    </citation>
    <scope>NUCLEOTIDE SEQUENCE [LARGE SCALE GENOMIC DNA]</scope>
    <source>
        <strain evidence="8 9">Bur 1</strain>
    </source>
</reference>
<comment type="caution">
    <text evidence="8">The sequence shown here is derived from an EMBL/GenBank/DDBJ whole genome shotgun (WGS) entry which is preliminary data.</text>
</comment>
<gene>
    <name evidence="8" type="primary">aspC</name>
    <name evidence="8" type="ORF">A9E74_01482</name>
</gene>
<evidence type="ECO:0000256" key="1">
    <source>
        <dbReference type="ARBA" id="ARBA00001933"/>
    </source>
</evidence>
<dbReference type="Pfam" id="PF00155">
    <property type="entry name" value="Aminotran_1_2"/>
    <property type="match status" value="1"/>
</dbReference>
<keyword evidence="3 6" id="KW-0032">Aminotransferase</keyword>
<dbReference type="NCBIfam" id="NF006514">
    <property type="entry name" value="PRK08960.1"/>
    <property type="match status" value="1"/>
</dbReference>
<evidence type="ECO:0000256" key="4">
    <source>
        <dbReference type="ARBA" id="ARBA00022679"/>
    </source>
</evidence>
<dbReference type="GO" id="GO:0006520">
    <property type="term" value="P:amino acid metabolic process"/>
    <property type="evidence" value="ECO:0007669"/>
    <property type="project" value="InterPro"/>
</dbReference>
<feature type="domain" description="Aminotransferase class I/classII large" evidence="7">
    <location>
        <begin position="35"/>
        <end position="388"/>
    </location>
</feature>
<evidence type="ECO:0000313" key="8">
    <source>
        <dbReference type="EMBL" id="ODN66785.1"/>
    </source>
</evidence>
<dbReference type="PANTHER" id="PTHR46383:SF2">
    <property type="entry name" value="AMINOTRANSFERASE"/>
    <property type="match status" value="1"/>
</dbReference>
<proteinExistence type="inferred from homology"/>
<dbReference type="PANTHER" id="PTHR46383">
    <property type="entry name" value="ASPARTATE AMINOTRANSFERASE"/>
    <property type="match status" value="1"/>
</dbReference>
<dbReference type="Proteomes" id="UP000094379">
    <property type="component" value="Unassembled WGS sequence"/>
</dbReference>
<keyword evidence="9" id="KW-1185">Reference proteome</keyword>
<dbReference type="InterPro" id="IPR050596">
    <property type="entry name" value="AspAT/PAT-like"/>
</dbReference>
<evidence type="ECO:0000256" key="3">
    <source>
        <dbReference type="ARBA" id="ARBA00022576"/>
    </source>
</evidence>
<dbReference type="EC" id="2.6.1.-" evidence="6"/>
<comment type="cofactor">
    <cofactor evidence="1 6">
        <name>pyridoxal 5'-phosphate</name>
        <dbReference type="ChEBI" id="CHEBI:597326"/>
    </cofactor>
</comment>
<dbReference type="RefSeq" id="WP_069295951.1">
    <property type="nucleotide sequence ID" value="NZ_MCRI01000013.1"/>
</dbReference>
<evidence type="ECO:0000313" key="9">
    <source>
        <dbReference type="Proteomes" id="UP000094379"/>
    </source>
</evidence>
<dbReference type="PROSITE" id="PS00105">
    <property type="entry name" value="AA_TRANSFER_CLASS_1"/>
    <property type="match status" value="1"/>
</dbReference>
<keyword evidence="4 6" id="KW-0808">Transferase</keyword>
<protein>
    <recommendedName>
        <fullName evidence="6">Aminotransferase</fullName>
        <ecNumber evidence="6">2.6.1.-</ecNumber>
    </recommendedName>
</protein>
<dbReference type="STRING" id="291169.A9E74_01482"/>
<dbReference type="InterPro" id="IPR004839">
    <property type="entry name" value="Aminotransferase_I/II_large"/>
</dbReference>
<dbReference type="EMBL" id="MCRI01000013">
    <property type="protein sequence ID" value="ODN66785.1"/>
    <property type="molecule type" value="Genomic_DNA"/>
</dbReference>
<evidence type="ECO:0000256" key="6">
    <source>
        <dbReference type="RuleBase" id="RU000481"/>
    </source>
</evidence>